<evidence type="ECO:0000313" key="1">
    <source>
        <dbReference type="EMBL" id="SHH25475.1"/>
    </source>
</evidence>
<dbReference type="Pfam" id="PF05635">
    <property type="entry name" value="23S_rRNA_IVP"/>
    <property type="match status" value="1"/>
</dbReference>
<dbReference type="InterPro" id="IPR012657">
    <property type="entry name" value="23S_rRNA-intervening_sequence"/>
</dbReference>
<dbReference type="EMBL" id="FQWX01000030">
    <property type="protein sequence ID" value="SHH25475.1"/>
    <property type="molecule type" value="Genomic_DNA"/>
</dbReference>
<keyword evidence="2" id="KW-1185">Reference proteome</keyword>
<dbReference type="OrthoDB" id="160990at2"/>
<dbReference type="SUPFAM" id="SSF158446">
    <property type="entry name" value="IVS-encoded protein-like"/>
    <property type="match status" value="1"/>
</dbReference>
<dbReference type="PANTHER" id="PTHR38471">
    <property type="entry name" value="FOUR HELIX BUNDLE PROTEIN"/>
    <property type="match status" value="1"/>
</dbReference>
<accession>A0A1M5RGP6</accession>
<sequence>MYYIKNMKDLKAYKISLELYQIIVSEIKIYDTNFYKVKNEVINIINNIALANGKEFYLKETIKHYKFAIYKSYTLETLLQNYENKKKYISKLIEIRNILFTLIKREEKTMSSKSNKYKTEEVDYTNYTSKNLKSLKAYQLGVEYVQACIKIIDSLPNYEKYIMKDQLRRSSQSVLSNISEAHGYGDIYYKKAISSYNIALGSLKESIAQIDICYISNYISKDVYDHVNNLASQIIALVVTYIRNMCK</sequence>
<name>A0A1M5RGP6_9FIRM</name>
<dbReference type="RefSeq" id="WP_073126987.1">
    <property type="nucleotide sequence ID" value="NZ_BAABCH010000023.1"/>
</dbReference>
<proteinExistence type="predicted"/>
<gene>
    <name evidence="1" type="ORF">SAMN04488530_13016</name>
</gene>
<dbReference type="STRING" id="1121321.SAMN04488530_13016"/>
<organism evidence="1 2">
    <name type="scientific">Asaccharospora irregularis DSM 2635</name>
    <dbReference type="NCBI Taxonomy" id="1121321"/>
    <lineage>
        <taxon>Bacteria</taxon>
        <taxon>Bacillati</taxon>
        <taxon>Bacillota</taxon>
        <taxon>Clostridia</taxon>
        <taxon>Peptostreptococcales</taxon>
        <taxon>Peptostreptococcaceae</taxon>
        <taxon>Asaccharospora</taxon>
    </lineage>
</organism>
<dbReference type="InterPro" id="IPR036583">
    <property type="entry name" value="23S_rRNA_IVS_sf"/>
</dbReference>
<evidence type="ECO:0000313" key="2">
    <source>
        <dbReference type="Proteomes" id="UP000243255"/>
    </source>
</evidence>
<protein>
    <submittedName>
        <fullName evidence="1">Four helix bundle protein</fullName>
    </submittedName>
</protein>
<dbReference type="Proteomes" id="UP000243255">
    <property type="component" value="Unassembled WGS sequence"/>
</dbReference>
<dbReference type="AlphaFoldDB" id="A0A1M5RGP6"/>
<dbReference type="NCBIfam" id="TIGR02436">
    <property type="entry name" value="four helix bundle protein"/>
    <property type="match status" value="1"/>
</dbReference>
<dbReference type="Gene3D" id="1.20.1440.60">
    <property type="entry name" value="23S rRNA-intervening sequence"/>
    <property type="match status" value="1"/>
</dbReference>
<reference evidence="2" key="1">
    <citation type="submission" date="2016-11" db="EMBL/GenBank/DDBJ databases">
        <authorList>
            <person name="Varghese N."/>
            <person name="Submissions S."/>
        </authorList>
    </citation>
    <scope>NUCLEOTIDE SEQUENCE [LARGE SCALE GENOMIC DNA]</scope>
    <source>
        <strain evidence="2">DSM 2635</strain>
    </source>
</reference>
<dbReference type="PANTHER" id="PTHR38471:SF2">
    <property type="entry name" value="FOUR HELIX BUNDLE PROTEIN"/>
    <property type="match status" value="1"/>
</dbReference>